<dbReference type="SUPFAM" id="SSF109998">
    <property type="entry name" value="Triger factor/SurA peptide-binding domain-like"/>
    <property type="match status" value="1"/>
</dbReference>
<dbReference type="OrthoDB" id="9767721at2"/>
<dbReference type="GO" id="GO:0043335">
    <property type="term" value="P:protein unfolding"/>
    <property type="evidence" value="ECO:0007669"/>
    <property type="project" value="TreeGrafter"/>
</dbReference>
<evidence type="ECO:0000259" key="1">
    <source>
        <dbReference type="Pfam" id="PF05697"/>
    </source>
</evidence>
<dbReference type="PANTHER" id="PTHR30560:SF3">
    <property type="entry name" value="TRIGGER FACTOR-LIKE PROTEIN TIG, CHLOROPLASTIC"/>
    <property type="match status" value="1"/>
</dbReference>
<dbReference type="InterPro" id="IPR027304">
    <property type="entry name" value="Trigger_fact/SurA_dom_sf"/>
</dbReference>
<name>A0A1G7I573_9SPHI</name>
<gene>
    <name evidence="2" type="ORF">SAMN05216464_112145</name>
</gene>
<dbReference type="InterPro" id="IPR037041">
    <property type="entry name" value="Trigger_fac_C_sf"/>
</dbReference>
<keyword evidence="3" id="KW-1185">Reference proteome</keyword>
<accession>A0A1G7I573</accession>
<dbReference type="Proteomes" id="UP000199072">
    <property type="component" value="Unassembled WGS sequence"/>
</dbReference>
<proteinExistence type="predicted"/>
<dbReference type="Gene3D" id="1.10.3120.10">
    <property type="entry name" value="Trigger factor, C-terminal domain"/>
    <property type="match status" value="1"/>
</dbReference>
<dbReference type="InterPro" id="IPR005215">
    <property type="entry name" value="Trig_fac"/>
</dbReference>
<dbReference type="PIRSF" id="PIRSF003095">
    <property type="entry name" value="Trigger_factor"/>
    <property type="match status" value="1"/>
</dbReference>
<evidence type="ECO:0000313" key="2">
    <source>
        <dbReference type="EMBL" id="SDF07489.1"/>
    </source>
</evidence>
<dbReference type="InterPro" id="IPR036611">
    <property type="entry name" value="Trigger_fac_ribosome-bd_sf"/>
</dbReference>
<feature type="domain" description="Trigger factor ribosome-binding bacterial" evidence="1">
    <location>
        <begin position="1"/>
        <end position="149"/>
    </location>
</feature>
<dbReference type="PANTHER" id="PTHR30560">
    <property type="entry name" value="TRIGGER FACTOR CHAPERONE AND PEPTIDYL-PROLYL CIS/TRANS ISOMERASE"/>
    <property type="match status" value="1"/>
</dbReference>
<evidence type="ECO:0000313" key="3">
    <source>
        <dbReference type="Proteomes" id="UP000199072"/>
    </source>
</evidence>
<dbReference type="InterPro" id="IPR008881">
    <property type="entry name" value="Trigger_fac_ribosome-bd_bac"/>
</dbReference>
<dbReference type="GO" id="GO:0015031">
    <property type="term" value="P:protein transport"/>
    <property type="evidence" value="ECO:0007669"/>
    <property type="project" value="InterPro"/>
</dbReference>
<dbReference type="NCBIfam" id="TIGR00115">
    <property type="entry name" value="tig"/>
    <property type="match status" value="1"/>
</dbReference>
<dbReference type="STRING" id="1391627.SAMN05216464_112145"/>
<organism evidence="2 3">
    <name type="scientific">Mucilaginibacter pineti</name>
    <dbReference type="NCBI Taxonomy" id="1391627"/>
    <lineage>
        <taxon>Bacteria</taxon>
        <taxon>Pseudomonadati</taxon>
        <taxon>Bacteroidota</taxon>
        <taxon>Sphingobacteriia</taxon>
        <taxon>Sphingobacteriales</taxon>
        <taxon>Sphingobacteriaceae</taxon>
        <taxon>Mucilaginibacter</taxon>
    </lineage>
</organism>
<reference evidence="2 3" key="1">
    <citation type="submission" date="2016-10" db="EMBL/GenBank/DDBJ databases">
        <authorList>
            <person name="de Groot N.N."/>
        </authorList>
    </citation>
    <scope>NUCLEOTIDE SEQUENCE [LARGE SCALE GENOMIC DNA]</scope>
    <source>
        <strain evidence="2 3">47C3B</strain>
    </source>
</reference>
<protein>
    <submittedName>
        <fullName evidence="2">Trigger factor</fullName>
    </submittedName>
</protein>
<dbReference type="Gene3D" id="3.30.70.1050">
    <property type="entry name" value="Trigger factor ribosome-binding domain"/>
    <property type="match status" value="1"/>
</dbReference>
<dbReference type="GO" id="GO:0051083">
    <property type="term" value="P:'de novo' cotranslational protein folding"/>
    <property type="evidence" value="ECO:0007669"/>
    <property type="project" value="TreeGrafter"/>
</dbReference>
<dbReference type="RefSeq" id="WP_091152962.1">
    <property type="nucleotide sequence ID" value="NZ_FNAI01000012.1"/>
</dbReference>
<dbReference type="GO" id="GO:0043022">
    <property type="term" value="F:ribosome binding"/>
    <property type="evidence" value="ECO:0007669"/>
    <property type="project" value="TreeGrafter"/>
</dbReference>
<dbReference type="GO" id="GO:0003755">
    <property type="term" value="F:peptidyl-prolyl cis-trans isomerase activity"/>
    <property type="evidence" value="ECO:0007669"/>
    <property type="project" value="TreeGrafter"/>
</dbReference>
<dbReference type="AlphaFoldDB" id="A0A1G7I573"/>
<sequence>MNITQEKVDALNAVVKININPEDYQPRVEKAIKENAKKAKLPGFRAGMVPASHIKRMYGKSILVDEINNLLSDTLSKYIDEEKLEVLGQPLPKVDDSKEYNWDFNDNFEFNYELGLAPDFSIDFSSKDTLTEYVIKVDDETLASRIKNIRKSYGKMTNPDVSADDDVLYSELVQLSPDGSVFEDGISNTASIRLDQIKDEAIKASLIGVKKGDVLTFDIQKAFDNDAPKVAGLLKIEEDEAAGLKSNFQLTVKNVNRLEEGDLNQEFFDKLFGEGVVTTEAEFTAKITEELETMMVQDSERKLQDDIYKMSINKVQFNLPDEFLKRWLKVTNEKLTDEELEGGYNDFAQNLKWTLIENKVIRDNSIEIKYDEVFSVAKQRLDQQFRMYSPQPIPEDQLAQYTVQYLQNKENANKIFEEVKALKVFDFIKGVITLDKKDILFTEFSKLVTEK</sequence>
<dbReference type="EMBL" id="FNAI01000012">
    <property type="protein sequence ID" value="SDF07489.1"/>
    <property type="molecule type" value="Genomic_DNA"/>
</dbReference>
<dbReference type="SUPFAM" id="SSF102735">
    <property type="entry name" value="Trigger factor ribosome-binding domain"/>
    <property type="match status" value="1"/>
</dbReference>
<dbReference type="Pfam" id="PF05697">
    <property type="entry name" value="Trigger_N"/>
    <property type="match status" value="1"/>
</dbReference>
<dbReference type="GO" id="GO:0044183">
    <property type="term" value="F:protein folding chaperone"/>
    <property type="evidence" value="ECO:0007669"/>
    <property type="project" value="TreeGrafter"/>
</dbReference>